<dbReference type="OrthoDB" id="3364132at2759"/>
<evidence type="ECO:0000313" key="4">
    <source>
        <dbReference type="Proteomes" id="UP000807469"/>
    </source>
</evidence>
<reference evidence="3" key="1">
    <citation type="submission" date="2020-11" db="EMBL/GenBank/DDBJ databases">
        <authorList>
            <consortium name="DOE Joint Genome Institute"/>
            <person name="Ahrendt S."/>
            <person name="Riley R."/>
            <person name="Andreopoulos W."/>
            <person name="Labutti K."/>
            <person name="Pangilinan J."/>
            <person name="Ruiz-Duenas F.J."/>
            <person name="Barrasa J.M."/>
            <person name="Sanchez-Garcia M."/>
            <person name="Camarero S."/>
            <person name="Miyauchi S."/>
            <person name="Serrano A."/>
            <person name="Linde D."/>
            <person name="Babiker R."/>
            <person name="Drula E."/>
            <person name="Ayuso-Fernandez I."/>
            <person name="Pacheco R."/>
            <person name="Padilla G."/>
            <person name="Ferreira P."/>
            <person name="Barriuso J."/>
            <person name="Kellner H."/>
            <person name="Castanera R."/>
            <person name="Alfaro M."/>
            <person name="Ramirez L."/>
            <person name="Pisabarro A.G."/>
            <person name="Kuo A."/>
            <person name="Tritt A."/>
            <person name="Lipzen A."/>
            <person name="He G."/>
            <person name="Yan M."/>
            <person name="Ng V."/>
            <person name="Cullen D."/>
            <person name="Martin F."/>
            <person name="Rosso M.-N."/>
            <person name="Henrissat B."/>
            <person name="Hibbett D."/>
            <person name="Martinez A.T."/>
            <person name="Grigoriev I.V."/>
        </authorList>
    </citation>
    <scope>NUCLEOTIDE SEQUENCE</scope>
    <source>
        <strain evidence="3">CIRM-BRFM 674</strain>
    </source>
</reference>
<comment type="caution">
    <text evidence="3">The sequence shown here is derived from an EMBL/GenBank/DDBJ whole genome shotgun (WGS) entry which is preliminary data.</text>
</comment>
<dbReference type="Pfam" id="PF25534">
    <property type="entry name" value="DUF7918"/>
    <property type="match status" value="1"/>
</dbReference>
<organism evidence="3 4">
    <name type="scientific">Pholiota conissans</name>
    <dbReference type="NCBI Taxonomy" id="109636"/>
    <lineage>
        <taxon>Eukaryota</taxon>
        <taxon>Fungi</taxon>
        <taxon>Dikarya</taxon>
        <taxon>Basidiomycota</taxon>
        <taxon>Agaricomycotina</taxon>
        <taxon>Agaricomycetes</taxon>
        <taxon>Agaricomycetidae</taxon>
        <taxon>Agaricales</taxon>
        <taxon>Agaricineae</taxon>
        <taxon>Strophariaceae</taxon>
        <taxon>Pholiota</taxon>
    </lineage>
</organism>
<evidence type="ECO:0000313" key="3">
    <source>
        <dbReference type="EMBL" id="KAF9471879.1"/>
    </source>
</evidence>
<name>A0A9P6CT95_9AGAR</name>
<feature type="region of interest" description="Disordered" evidence="1">
    <location>
        <begin position="222"/>
        <end position="246"/>
    </location>
</feature>
<feature type="domain" description="DUF7918" evidence="2">
    <location>
        <begin position="14"/>
        <end position="215"/>
    </location>
</feature>
<dbReference type="InterPro" id="IPR057678">
    <property type="entry name" value="DUF7918"/>
</dbReference>
<evidence type="ECO:0000259" key="2">
    <source>
        <dbReference type="Pfam" id="PF25534"/>
    </source>
</evidence>
<dbReference type="AlphaFoldDB" id="A0A9P6CT95"/>
<dbReference type="PANTHER" id="PTHR36223">
    <property type="entry name" value="BETA-LACTAMASE-TYPE TRANSPEPTIDASE FOLD DOMAIN CONTAINING PROTEIN"/>
    <property type="match status" value="1"/>
</dbReference>
<sequence length="296" mass="33394">MENRQDHLSFNGFHVWINVDNAKTLVYGVEYNEREDYLSCWIASARSKEFSISVYRPELDGDDYAVKVVLDGHLAAANLARNASLGDSRTITIYYRRISSTEVRKFIFGSLELTDDDAYLNGGTSTESISEIKVIIQRVTAVSRSMDEEFDSDAPPTATKVHERAKKGLSHQIQYGPAQHKPLQPSYDVDLIGEEMTFVFRYRPLETLQAVGIAPLSPSPLLATQPNSHAESSTRAVKREHSEDEFKDLEDEDIDRMFAQADALRAKAERARRRRATNVKSEPTSFFVPGEIIDLT</sequence>
<dbReference type="EMBL" id="MU155610">
    <property type="protein sequence ID" value="KAF9471879.1"/>
    <property type="molecule type" value="Genomic_DNA"/>
</dbReference>
<keyword evidence="4" id="KW-1185">Reference proteome</keyword>
<accession>A0A9P6CT95</accession>
<gene>
    <name evidence="3" type="ORF">BDN70DRAFT_887609</name>
</gene>
<dbReference type="Proteomes" id="UP000807469">
    <property type="component" value="Unassembled WGS sequence"/>
</dbReference>
<evidence type="ECO:0000256" key="1">
    <source>
        <dbReference type="SAM" id="MobiDB-lite"/>
    </source>
</evidence>
<proteinExistence type="predicted"/>
<protein>
    <recommendedName>
        <fullName evidence="2">DUF7918 domain-containing protein</fullName>
    </recommendedName>
</protein>
<feature type="compositionally biased region" description="Polar residues" evidence="1">
    <location>
        <begin position="222"/>
        <end position="235"/>
    </location>
</feature>
<dbReference type="PANTHER" id="PTHR36223:SF1">
    <property type="entry name" value="TRANSCRIPTION ELONGATION FACTOR EAF N-TERMINAL DOMAIN-CONTAINING PROTEIN"/>
    <property type="match status" value="1"/>
</dbReference>